<feature type="domain" description="Phosphodiester glycosidase" evidence="1">
    <location>
        <begin position="515"/>
        <end position="667"/>
    </location>
</feature>
<organism evidence="2 3">
    <name type="scientific">Aerosakkonema funiforme FACHB-1375</name>
    <dbReference type="NCBI Taxonomy" id="2949571"/>
    <lineage>
        <taxon>Bacteria</taxon>
        <taxon>Bacillati</taxon>
        <taxon>Cyanobacteriota</taxon>
        <taxon>Cyanophyceae</taxon>
        <taxon>Oscillatoriophycideae</taxon>
        <taxon>Aerosakkonematales</taxon>
        <taxon>Aerosakkonemataceae</taxon>
        <taxon>Aerosakkonema</taxon>
    </lineage>
</organism>
<comment type="caution">
    <text evidence="2">The sequence shown here is derived from an EMBL/GenBank/DDBJ whole genome shotgun (WGS) entry which is preliminary data.</text>
</comment>
<name>A0A926ZKQ7_9CYAN</name>
<dbReference type="InterPro" id="IPR018711">
    <property type="entry name" value="NAGPA"/>
</dbReference>
<dbReference type="EMBL" id="JACJPW010000191">
    <property type="protein sequence ID" value="MBD2186320.1"/>
    <property type="molecule type" value="Genomic_DNA"/>
</dbReference>
<keyword evidence="3" id="KW-1185">Reference proteome</keyword>
<evidence type="ECO:0000259" key="1">
    <source>
        <dbReference type="Pfam" id="PF09992"/>
    </source>
</evidence>
<dbReference type="GO" id="GO:0016798">
    <property type="term" value="F:hydrolase activity, acting on glycosyl bonds"/>
    <property type="evidence" value="ECO:0007669"/>
    <property type="project" value="UniProtKB-KW"/>
</dbReference>
<dbReference type="AlphaFoldDB" id="A0A926ZKQ7"/>
<protein>
    <submittedName>
        <fullName evidence="2">Phosphodiester glycosidase family protein</fullName>
    </submittedName>
</protein>
<accession>A0A926ZKQ7</accession>
<evidence type="ECO:0000313" key="2">
    <source>
        <dbReference type="EMBL" id="MBD2186320.1"/>
    </source>
</evidence>
<dbReference type="RefSeq" id="WP_190475530.1">
    <property type="nucleotide sequence ID" value="NZ_JACJPW010000191.1"/>
</dbReference>
<gene>
    <name evidence="2" type="ORF">H6G03_35590</name>
</gene>
<keyword evidence="2" id="KW-0378">Hydrolase</keyword>
<reference evidence="2" key="2">
    <citation type="submission" date="2020-08" db="EMBL/GenBank/DDBJ databases">
        <authorList>
            <person name="Chen M."/>
            <person name="Teng W."/>
            <person name="Zhao L."/>
            <person name="Hu C."/>
            <person name="Zhou Y."/>
            <person name="Han B."/>
            <person name="Song L."/>
            <person name="Shu W."/>
        </authorList>
    </citation>
    <scope>NUCLEOTIDE SEQUENCE</scope>
    <source>
        <strain evidence="2">FACHB-1375</strain>
    </source>
</reference>
<dbReference type="Proteomes" id="UP000641646">
    <property type="component" value="Unassembled WGS sequence"/>
</dbReference>
<dbReference type="PANTHER" id="PTHR40446:SF2">
    <property type="entry name" value="N-ACETYLGLUCOSAMINE-1-PHOSPHODIESTER ALPHA-N-ACETYLGLUCOSAMINIDASE"/>
    <property type="match status" value="1"/>
</dbReference>
<reference evidence="2" key="1">
    <citation type="journal article" date="2015" name="ISME J.">
        <title>Draft Genome Sequence of Streptomyces incarnatus NRRL8089, which Produces the Nucleoside Antibiotic Sinefungin.</title>
        <authorList>
            <person name="Oshima K."/>
            <person name="Hattori M."/>
            <person name="Shimizu H."/>
            <person name="Fukuda K."/>
            <person name="Nemoto M."/>
            <person name="Inagaki K."/>
            <person name="Tamura T."/>
        </authorList>
    </citation>
    <scope>NUCLEOTIDE SEQUENCE</scope>
    <source>
        <strain evidence="2">FACHB-1375</strain>
    </source>
</reference>
<proteinExistence type="predicted"/>
<dbReference type="Pfam" id="PF09992">
    <property type="entry name" value="NAGPA"/>
    <property type="match status" value="1"/>
</dbReference>
<keyword evidence="2" id="KW-0326">Glycosidase</keyword>
<dbReference type="PANTHER" id="PTHR40446">
    <property type="entry name" value="N-ACETYLGLUCOSAMINE-1-PHOSPHODIESTER ALPHA-N-ACETYLGLUCOSAMINIDASE"/>
    <property type="match status" value="1"/>
</dbReference>
<evidence type="ECO:0000313" key="3">
    <source>
        <dbReference type="Proteomes" id="UP000641646"/>
    </source>
</evidence>
<sequence>MVWYLKKRISRFLSRSPLRFYGKKLWRKRRQLAIVAIIGILLWVATSFLKKEEQLVSAKPMTVLAQELPIPLPKKSSGQYKLLGQGDRISLNGQTWPATWSKWQIGTNRKPHIAVTDAGLKQTMGVELLSSWDLTKQAVQWFTDPSAERLTFPTLLTNQYRYLDITDFADRLGWQMLFDGTTLRIKSPTATVTNIQQEQPSKNGEVAVPHRIILDLDLPTPWQVSQQGAVLSLHIDAAAAPGLMERYYPKPPEATTDEQGFPLPYATTEPIPPPNPGLPLRIETSQNKTTIRVDIPPGLHPRIWSVPAPYRLVIDLATDEVIVERDIIWATGLRYRQQMFNLGSSQFPVMWLEINPRQSIMLRPIWSNPNTLVGITPLVEQAKQWQVAAAINGGFFNRNTQLPLGAIRRDGLWLSSPILNRGAIAWNDSGEVKIGHLSLQQVLITSTGERLPVLSVNSGYLQSGIAVHTPEWGSTYAPLTENETIITVENDRVISVEPFSRIPLLGNALSKTSFPIPSEGYLLVVRDRSSADVLPVGTIVRLESYPVPLEFDRYPQVMGAGPLLLQNRQIVLDAKAEQFRDNFIHQAAHRSCIGTTASGTILIVAVGNRIGGPGPTLNEIAELMRLMGAVDALNLDGGSSTSLYLGGQLLNRSPHTAARIHNGLGVFIQTDR</sequence>